<proteinExistence type="predicted"/>
<protein>
    <submittedName>
        <fullName evidence="1">Uncharacterized protein</fullName>
    </submittedName>
</protein>
<sequence>MCWICGINAGTINYMTDRKQCQLICTGCENKDEVSMNDK</sequence>
<name>X1AHZ2_9ZZZZ</name>
<evidence type="ECO:0000313" key="1">
    <source>
        <dbReference type="EMBL" id="GAG82245.1"/>
    </source>
</evidence>
<dbReference type="EMBL" id="BART01011219">
    <property type="protein sequence ID" value="GAG82245.1"/>
    <property type="molecule type" value="Genomic_DNA"/>
</dbReference>
<organism evidence="1">
    <name type="scientific">marine sediment metagenome</name>
    <dbReference type="NCBI Taxonomy" id="412755"/>
    <lineage>
        <taxon>unclassified sequences</taxon>
        <taxon>metagenomes</taxon>
        <taxon>ecological metagenomes</taxon>
    </lineage>
</organism>
<gene>
    <name evidence="1" type="ORF">S01H4_24001</name>
</gene>
<reference evidence="1" key="1">
    <citation type="journal article" date="2014" name="Front. Microbiol.">
        <title>High frequency of phylogenetically diverse reductive dehalogenase-homologous genes in deep subseafloor sedimentary metagenomes.</title>
        <authorList>
            <person name="Kawai M."/>
            <person name="Futagami T."/>
            <person name="Toyoda A."/>
            <person name="Takaki Y."/>
            <person name="Nishi S."/>
            <person name="Hori S."/>
            <person name="Arai W."/>
            <person name="Tsubouchi T."/>
            <person name="Morono Y."/>
            <person name="Uchiyama I."/>
            <person name="Ito T."/>
            <person name="Fujiyama A."/>
            <person name="Inagaki F."/>
            <person name="Takami H."/>
        </authorList>
    </citation>
    <scope>NUCLEOTIDE SEQUENCE</scope>
    <source>
        <strain evidence="1">Expedition CK06-06</strain>
    </source>
</reference>
<accession>X1AHZ2</accession>
<dbReference type="AlphaFoldDB" id="X1AHZ2"/>
<comment type="caution">
    <text evidence="1">The sequence shown here is derived from an EMBL/GenBank/DDBJ whole genome shotgun (WGS) entry which is preliminary data.</text>
</comment>